<dbReference type="Proteomes" id="UP000053105">
    <property type="component" value="Unassembled WGS sequence"/>
</dbReference>
<evidence type="ECO:0000313" key="3">
    <source>
        <dbReference type="Proteomes" id="UP000053105"/>
    </source>
</evidence>
<protein>
    <submittedName>
        <fullName evidence="2">Uncharacterized protein</fullName>
    </submittedName>
</protein>
<feature type="region of interest" description="Disordered" evidence="1">
    <location>
        <begin position="105"/>
        <end position="161"/>
    </location>
</feature>
<keyword evidence="3" id="KW-1185">Reference proteome</keyword>
<feature type="compositionally biased region" description="Acidic residues" evidence="1">
    <location>
        <begin position="117"/>
        <end position="127"/>
    </location>
</feature>
<reference evidence="2 3" key="1">
    <citation type="submission" date="2015-07" db="EMBL/GenBank/DDBJ databases">
        <title>The genome of Melipona quadrifasciata.</title>
        <authorList>
            <person name="Pan H."/>
            <person name="Kapheim K."/>
        </authorList>
    </citation>
    <scope>NUCLEOTIDE SEQUENCE [LARGE SCALE GENOMIC DNA]</scope>
    <source>
        <strain evidence="2">0111107301</strain>
        <tissue evidence="2">Whole body</tissue>
    </source>
</reference>
<dbReference type="EMBL" id="KQ435996">
    <property type="protein sequence ID" value="KOX67660.1"/>
    <property type="molecule type" value="Genomic_DNA"/>
</dbReference>
<sequence>MDASGVLTKIVATSTRRAQNQDGKNQVLARGACLDWVASSRRSRDRLRTATISQHIPVLHHCTTECSVQKHFPHLVSIAVQRARAISCLRWTTAEVEEVCEHDETKPHMYNGSELLEREEEEEEEEGYGGGDELRASVHGSKIINPGEKERNAVNLDVGGQ</sequence>
<name>A0A0M8ZN48_9HYME</name>
<dbReference type="OrthoDB" id="10385397at2759"/>
<gene>
    <name evidence="2" type="ORF">WN51_08757</name>
</gene>
<evidence type="ECO:0000313" key="2">
    <source>
        <dbReference type="EMBL" id="KOX67660.1"/>
    </source>
</evidence>
<accession>A0A0M8ZN48</accession>
<proteinExistence type="predicted"/>
<organism evidence="2 3">
    <name type="scientific">Melipona quadrifasciata</name>
    <dbReference type="NCBI Taxonomy" id="166423"/>
    <lineage>
        <taxon>Eukaryota</taxon>
        <taxon>Metazoa</taxon>
        <taxon>Ecdysozoa</taxon>
        <taxon>Arthropoda</taxon>
        <taxon>Hexapoda</taxon>
        <taxon>Insecta</taxon>
        <taxon>Pterygota</taxon>
        <taxon>Neoptera</taxon>
        <taxon>Endopterygota</taxon>
        <taxon>Hymenoptera</taxon>
        <taxon>Apocrita</taxon>
        <taxon>Aculeata</taxon>
        <taxon>Apoidea</taxon>
        <taxon>Anthophila</taxon>
        <taxon>Apidae</taxon>
        <taxon>Melipona</taxon>
    </lineage>
</organism>
<evidence type="ECO:0000256" key="1">
    <source>
        <dbReference type="SAM" id="MobiDB-lite"/>
    </source>
</evidence>
<dbReference type="AlphaFoldDB" id="A0A0M8ZN48"/>